<accession>A0A2N3L3D6</accession>
<dbReference type="RefSeq" id="WP_101303526.1">
    <property type="nucleotide sequence ID" value="NZ_NXGX01000006.1"/>
</dbReference>
<dbReference type="AlphaFoldDB" id="A0A2N3L3D6"/>
<keyword evidence="3" id="KW-1185">Reference proteome</keyword>
<dbReference type="InterPro" id="IPR036291">
    <property type="entry name" value="NAD(P)-bd_dom_sf"/>
</dbReference>
<dbReference type="Pfam" id="PF05368">
    <property type="entry name" value="NmrA"/>
    <property type="match status" value="1"/>
</dbReference>
<dbReference type="InterPro" id="IPR052718">
    <property type="entry name" value="NmrA-type_oxidoreductase"/>
</dbReference>
<dbReference type="EMBL" id="NXGX01000006">
    <property type="protein sequence ID" value="PKR57339.1"/>
    <property type="molecule type" value="Genomic_DNA"/>
</dbReference>
<reference evidence="2 3" key="1">
    <citation type="submission" date="2017-09" db="EMBL/GenBank/DDBJ databases">
        <title>Biodiversity and function of Thalassospira species in the particle-attached aromatic-hydrocarbon-degrading consortia from the surface seawater of the China South Sea.</title>
        <authorList>
            <person name="Dong C."/>
            <person name="Lai Q."/>
            <person name="Shao Z."/>
        </authorList>
    </citation>
    <scope>NUCLEOTIDE SEQUENCE [LARGE SCALE GENOMIC DNA]</scope>
    <source>
        <strain evidence="2 3">139Z-12</strain>
    </source>
</reference>
<dbReference type="InterPro" id="IPR008030">
    <property type="entry name" value="NmrA-like"/>
</dbReference>
<feature type="domain" description="NmrA-like" evidence="1">
    <location>
        <begin position="4"/>
        <end position="261"/>
    </location>
</feature>
<proteinExistence type="predicted"/>
<dbReference type="PANTHER" id="PTHR47129">
    <property type="entry name" value="QUINONE OXIDOREDUCTASE 2"/>
    <property type="match status" value="1"/>
</dbReference>
<evidence type="ECO:0000259" key="1">
    <source>
        <dbReference type="Pfam" id="PF05368"/>
    </source>
</evidence>
<sequence>MKTLITGATGQLGSLVVTHLLNRIPASNIAVSVRTPSKADDLAAKGIDVRHGDFDDLALMTAAFKDIDTALIISGEADNATRIAQHRTAVDAAKAAGVKHLVYTSITDPKADADFTYSAIHLDTENYIKQSGLRYTLLRNSFYADLLMAGVPHALETGDFGAPAGDAKITYIPRNDLAEAAAVVLAIPENHINATYDLTGGKAVTHAEIASYIAAATGKPVSHVDLPAEIHSGILTSLGLPDHLVEALAGLYVGAKKGDYETVSKDIERLLGRPAQSVEAYVKTTLAA</sequence>
<dbReference type="Gene3D" id="3.90.25.10">
    <property type="entry name" value="UDP-galactose 4-epimerase, domain 1"/>
    <property type="match status" value="1"/>
</dbReference>
<gene>
    <name evidence="2" type="ORF">COO92_15405</name>
</gene>
<protein>
    <submittedName>
        <fullName evidence="2">NAD(P)-dependent oxidoreductase</fullName>
    </submittedName>
</protein>
<name>A0A2N3L3D6_9PROT</name>
<dbReference type="SUPFAM" id="SSF51735">
    <property type="entry name" value="NAD(P)-binding Rossmann-fold domains"/>
    <property type="match status" value="1"/>
</dbReference>
<dbReference type="CDD" id="cd05269">
    <property type="entry name" value="TMR_SDR_a"/>
    <property type="match status" value="1"/>
</dbReference>
<dbReference type="Gene3D" id="3.40.50.720">
    <property type="entry name" value="NAD(P)-binding Rossmann-like Domain"/>
    <property type="match status" value="1"/>
</dbReference>
<organism evidence="2 3">
    <name type="scientific">Thalassospira lohafexi</name>
    <dbReference type="NCBI Taxonomy" id="744227"/>
    <lineage>
        <taxon>Bacteria</taxon>
        <taxon>Pseudomonadati</taxon>
        <taxon>Pseudomonadota</taxon>
        <taxon>Alphaproteobacteria</taxon>
        <taxon>Rhodospirillales</taxon>
        <taxon>Thalassospiraceae</taxon>
        <taxon>Thalassospira</taxon>
    </lineage>
</organism>
<comment type="caution">
    <text evidence="2">The sequence shown here is derived from an EMBL/GenBank/DDBJ whole genome shotgun (WGS) entry which is preliminary data.</text>
</comment>
<dbReference type="PANTHER" id="PTHR47129:SF1">
    <property type="entry name" value="NMRA-LIKE DOMAIN-CONTAINING PROTEIN"/>
    <property type="match status" value="1"/>
</dbReference>
<dbReference type="Proteomes" id="UP000233332">
    <property type="component" value="Unassembled WGS sequence"/>
</dbReference>
<evidence type="ECO:0000313" key="2">
    <source>
        <dbReference type="EMBL" id="PKR57339.1"/>
    </source>
</evidence>
<evidence type="ECO:0000313" key="3">
    <source>
        <dbReference type="Proteomes" id="UP000233332"/>
    </source>
</evidence>